<reference evidence="2" key="1">
    <citation type="submission" date="2022-10" db="EMBL/GenBank/DDBJ databases">
        <title>Genome assembly of Pristionchus species.</title>
        <authorList>
            <person name="Yoshida K."/>
            <person name="Sommer R.J."/>
        </authorList>
    </citation>
    <scope>NUCLEOTIDE SEQUENCE [LARGE SCALE GENOMIC DNA]</scope>
    <source>
        <strain evidence="2">RS5460</strain>
    </source>
</reference>
<sequence length="420" mass="48332">MSEGKNGRETTGNALVVLYETSGTVEYHYEGGSYVVENEGVANQLRDLGVSPSEIIMVPVELNNGSTHILGRVIDDKEMFVASHRKERVQLQIDEEKKSRAEWAKTTRELLFTPMDSYKDDFPFGFEAFALADYRGLQGFTLFYSNRIGKFYMKTDDIVREDGDLDLFVRGVVEGWESLPRGVVDRQYSIPLLQGIRQPNTAKSIKIIKMTEIVFKGILFTGWHKNKFCGEERWIGWNDHIGIPKFTTKCSRNILKKNSDWDFRLTFATFTSFFNPNSREWRITELSYSNLEIAKQDEQIPCSLFIIDDLQFEAAIDGQGVFVSRNSERHDGSPLKVVVSDENCIFDPHNIRPEYAAIACPVYSNGGLVVSFRALALFAREEWLKDPYRKELVKQFYTWTAGRHLTEKISEYYMPKMQLS</sequence>
<proteinExistence type="predicted"/>
<gene>
    <name evidence="1" type="ORF">PMAYCL1PPCAC_23691</name>
</gene>
<name>A0AAN5CYP1_9BILA</name>
<keyword evidence="2" id="KW-1185">Reference proteome</keyword>
<organism evidence="1 2">
    <name type="scientific">Pristionchus mayeri</name>
    <dbReference type="NCBI Taxonomy" id="1317129"/>
    <lineage>
        <taxon>Eukaryota</taxon>
        <taxon>Metazoa</taxon>
        <taxon>Ecdysozoa</taxon>
        <taxon>Nematoda</taxon>
        <taxon>Chromadorea</taxon>
        <taxon>Rhabditida</taxon>
        <taxon>Rhabditina</taxon>
        <taxon>Diplogasteromorpha</taxon>
        <taxon>Diplogasteroidea</taxon>
        <taxon>Neodiplogasteridae</taxon>
        <taxon>Pristionchus</taxon>
    </lineage>
</organism>
<protein>
    <submittedName>
        <fullName evidence="1">Uncharacterized protein</fullName>
    </submittedName>
</protein>
<dbReference type="AlphaFoldDB" id="A0AAN5CYP1"/>
<dbReference type="EMBL" id="BTRK01000005">
    <property type="protein sequence ID" value="GMR53496.1"/>
    <property type="molecule type" value="Genomic_DNA"/>
</dbReference>
<evidence type="ECO:0000313" key="2">
    <source>
        <dbReference type="Proteomes" id="UP001328107"/>
    </source>
</evidence>
<comment type="caution">
    <text evidence="1">The sequence shown here is derived from an EMBL/GenBank/DDBJ whole genome shotgun (WGS) entry which is preliminary data.</text>
</comment>
<dbReference type="Proteomes" id="UP001328107">
    <property type="component" value="Unassembled WGS sequence"/>
</dbReference>
<evidence type="ECO:0000313" key="1">
    <source>
        <dbReference type="EMBL" id="GMR53496.1"/>
    </source>
</evidence>
<accession>A0AAN5CYP1</accession>